<dbReference type="FunFam" id="3.30.1360.40:FF:000002">
    <property type="entry name" value="DNA gyrase subunit A"/>
    <property type="match status" value="1"/>
</dbReference>
<comment type="catalytic activity">
    <reaction evidence="1 7">
        <text>ATP-dependent breakage, passage and rejoining of double-stranded DNA.</text>
        <dbReference type="EC" id="5.6.2.2"/>
    </reaction>
</comment>
<dbReference type="FunFam" id="1.10.268.10:FF:000001">
    <property type="entry name" value="DNA gyrase subunit A"/>
    <property type="match status" value="1"/>
</dbReference>
<protein>
    <recommendedName>
        <fullName evidence="3">DNA topoisomerase (ATP-hydrolyzing)</fullName>
        <ecNumber evidence="3">5.6.2.2</ecNumber>
    </recommendedName>
</protein>
<dbReference type="Gene3D" id="3.30.1360.40">
    <property type="match status" value="1"/>
</dbReference>
<dbReference type="SUPFAM" id="SSF101904">
    <property type="entry name" value="GyrA/ParC C-terminal domain-like"/>
    <property type="match status" value="1"/>
</dbReference>
<dbReference type="Gene3D" id="2.120.10.90">
    <property type="entry name" value="DNA gyrase/topoisomerase IV, subunit A, C-terminal"/>
    <property type="match status" value="1"/>
</dbReference>
<keyword evidence="11" id="KW-1185">Reference proteome</keyword>
<dbReference type="Pfam" id="PF03989">
    <property type="entry name" value="DNA_gyraseA_C"/>
    <property type="match status" value="2"/>
</dbReference>
<proteinExistence type="inferred from homology"/>
<dbReference type="CDD" id="cd00187">
    <property type="entry name" value="TOP4c"/>
    <property type="match status" value="1"/>
</dbReference>
<evidence type="ECO:0000313" key="10">
    <source>
        <dbReference type="EMBL" id="TNM48266.1"/>
    </source>
</evidence>
<dbReference type="Gene3D" id="3.90.199.10">
    <property type="entry name" value="Topoisomerase II, domain 5"/>
    <property type="match status" value="1"/>
</dbReference>
<dbReference type="RefSeq" id="WP_139621165.1">
    <property type="nucleotide sequence ID" value="NZ_VDMP01000013.1"/>
</dbReference>
<evidence type="ECO:0000256" key="8">
    <source>
        <dbReference type="SAM" id="MobiDB-lite"/>
    </source>
</evidence>
<comment type="similarity">
    <text evidence="2">Belongs to the type II topoisomerase GyrA/ParC subunit family.</text>
</comment>
<evidence type="ECO:0000256" key="4">
    <source>
        <dbReference type="ARBA" id="ARBA00023029"/>
    </source>
</evidence>
<dbReference type="PANTHER" id="PTHR43493">
    <property type="entry name" value="DNA GYRASE/TOPOISOMERASE SUBUNIT A"/>
    <property type="match status" value="1"/>
</dbReference>
<dbReference type="GO" id="GO:0005737">
    <property type="term" value="C:cytoplasm"/>
    <property type="evidence" value="ECO:0007669"/>
    <property type="project" value="TreeGrafter"/>
</dbReference>
<dbReference type="InterPro" id="IPR013760">
    <property type="entry name" value="Topo_IIA-like_dom_sf"/>
</dbReference>
<sequence length="825" mass="89133">MARRSKQEPLPEDFEEHILDTDIRDEMQSSFLEYAYSVIYSRALPDARDGLKPVQRRILYTMNDMGLRPDRGHSKCARIVGEVMGRLHPHGDGAIYDALVRTAQPWALRLPMVDGHGNFGSPGGEDPPAAMRYTEARMAPPAVAMTESIDEDTVDFKPNYDSREYEPTVLPSAIPNLVVNGTTGIAVGMATNMAPHNLVEVVQALRHLIQHPNTDIDGLMRFIPGPDLPTGGKIVGLDGIRDAYETGRGVFKMRATARVETIGRRKGIVVTELPYNIGTEKVVERIKVLVQSKKLQGISDIKDLTDRQNGLRLVIEVKNGFVPEALLEQLYKLTPLEDSFGINNVALVDGQPRTMGLKEMLEVFLKHRYEVVRRRSAFRRGKKADRLHLVDGLLLALLDIDEVIQVIRTSDDSAAAKERLMTVFELSQVQAEYILEMQLRRLTRFSRIELEKEQEQLRREIEELDAILGDEALLKKVVSTELAEIAKTFGTPRRTVLLESAGTTAVAATTPLEVADDPCFALLSSTGLLARTSNADEIGTGGDRANHDVVVSAVRTTARADIGVLTSAGRLIRLAVLDLPAIPPSANEPNLQGGLPLTEVLDLAPGERALALTTLSTEGPGLALGTRQGVVKRVNPEVLGRDEWEVIGLKEGDEVVGAVELRTGQEELCFVTSDAQLLHYPADGVRPQGRSGGGMAGVRLADGERVVWFGVLDLNSPGGVVLVTSSGSSTALPGTEPGSVKVTDFWEYPAKGRATGGVRCHRFLKGEDTLVFAWAGPAPARAAAASGAPVDLPEANGRRDGSGTPGSQPLAAAAGPLLVTLGVSG</sequence>
<dbReference type="NCBIfam" id="NF004044">
    <property type="entry name" value="PRK05561.1"/>
    <property type="match status" value="1"/>
</dbReference>
<dbReference type="PROSITE" id="PS52040">
    <property type="entry name" value="TOPO_IIA"/>
    <property type="match status" value="1"/>
</dbReference>
<accession>A0A5C4WL15</accession>
<keyword evidence="6 7" id="KW-0413">Isomerase</keyword>
<dbReference type="Pfam" id="PF00521">
    <property type="entry name" value="DNA_topoisoIV"/>
    <property type="match status" value="1"/>
</dbReference>
<evidence type="ECO:0000259" key="9">
    <source>
        <dbReference type="PROSITE" id="PS52040"/>
    </source>
</evidence>
<dbReference type="AlphaFoldDB" id="A0A5C4WL15"/>
<gene>
    <name evidence="10" type="ORF">FHP29_01800</name>
</gene>
<dbReference type="InterPro" id="IPR035516">
    <property type="entry name" value="Gyrase/topoIV_suA_C"/>
</dbReference>
<dbReference type="InterPro" id="IPR013758">
    <property type="entry name" value="Topo_IIA_A/C_ab"/>
</dbReference>
<comment type="caution">
    <text evidence="10">The sequence shown here is derived from an EMBL/GenBank/DDBJ whole genome shotgun (WGS) entry which is preliminary data.</text>
</comment>
<dbReference type="GO" id="GO:0005524">
    <property type="term" value="F:ATP binding"/>
    <property type="evidence" value="ECO:0007669"/>
    <property type="project" value="InterPro"/>
</dbReference>
<evidence type="ECO:0000256" key="7">
    <source>
        <dbReference type="PROSITE-ProRule" id="PRU01384"/>
    </source>
</evidence>
<name>A0A5C4WL15_9ACTN</name>
<dbReference type="SUPFAM" id="SSF56719">
    <property type="entry name" value="Type II DNA topoisomerase"/>
    <property type="match status" value="1"/>
</dbReference>
<dbReference type="GO" id="GO:0006265">
    <property type="term" value="P:DNA topological change"/>
    <property type="evidence" value="ECO:0007669"/>
    <property type="project" value="UniProtKB-UniRule"/>
</dbReference>
<dbReference type="InterPro" id="IPR006691">
    <property type="entry name" value="GyrA/parC_rep"/>
</dbReference>
<evidence type="ECO:0000256" key="5">
    <source>
        <dbReference type="ARBA" id="ARBA00023125"/>
    </source>
</evidence>
<evidence type="ECO:0000256" key="3">
    <source>
        <dbReference type="ARBA" id="ARBA00012895"/>
    </source>
</evidence>
<reference evidence="10 11" key="1">
    <citation type="journal article" date="2016" name="Int. J. Syst. Evol. Microbiol.">
        <title>Nocardioides albidus sp. nov., an actinobacterium isolated from garden soil.</title>
        <authorList>
            <person name="Singh H."/>
            <person name="Du J."/>
            <person name="Trinh H."/>
            <person name="Won K."/>
            <person name="Yang J.E."/>
            <person name="Yin C."/>
            <person name="Kook M."/>
            <person name="Yi T.H."/>
        </authorList>
    </citation>
    <scope>NUCLEOTIDE SEQUENCE [LARGE SCALE GENOMIC DNA]</scope>
    <source>
        <strain evidence="10 11">CCTCC AB 2015297</strain>
    </source>
</reference>
<feature type="active site" description="O-(5'-phospho-DNA)-tyrosine intermediate" evidence="7">
    <location>
        <position position="133"/>
    </location>
</feature>
<dbReference type="EMBL" id="VDMP01000013">
    <property type="protein sequence ID" value="TNM48266.1"/>
    <property type="molecule type" value="Genomic_DNA"/>
</dbReference>
<dbReference type="InterPro" id="IPR002205">
    <property type="entry name" value="Topo_IIA_dom_A"/>
</dbReference>
<keyword evidence="5 7" id="KW-0238">DNA-binding</keyword>
<keyword evidence="4 7" id="KW-0799">Topoisomerase</keyword>
<dbReference type="SMART" id="SM00434">
    <property type="entry name" value="TOP4c"/>
    <property type="match status" value="1"/>
</dbReference>
<dbReference type="GO" id="GO:0009330">
    <property type="term" value="C:DNA topoisomerase type II (double strand cut, ATP-hydrolyzing) complex"/>
    <property type="evidence" value="ECO:0007669"/>
    <property type="project" value="TreeGrafter"/>
</dbReference>
<evidence type="ECO:0000256" key="1">
    <source>
        <dbReference type="ARBA" id="ARBA00000185"/>
    </source>
</evidence>
<evidence type="ECO:0000256" key="6">
    <source>
        <dbReference type="ARBA" id="ARBA00023235"/>
    </source>
</evidence>
<dbReference type="GO" id="GO:0003677">
    <property type="term" value="F:DNA binding"/>
    <property type="evidence" value="ECO:0007669"/>
    <property type="project" value="UniProtKB-UniRule"/>
</dbReference>
<dbReference type="Proteomes" id="UP000313231">
    <property type="component" value="Unassembled WGS sequence"/>
</dbReference>
<dbReference type="EC" id="5.6.2.2" evidence="3"/>
<evidence type="ECO:0000256" key="2">
    <source>
        <dbReference type="ARBA" id="ARBA00008263"/>
    </source>
</evidence>
<feature type="domain" description="Topo IIA-type catalytic" evidence="9">
    <location>
        <begin position="44"/>
        <end position="512"/>
    </location>
</feature>
<dbReference type="PANTHER" id="PTHR43493:SF5">
    <property type="entry name" value="DNA GYRASE SUBUNIT A, CHLOROPLASTIC_MITOCHONDRIAL"/>
    <property type="match status" value="1"/>
</dbReference>
<feature type="region of interest" description="Disordered" evidence="8">
    <location>
        <begin position="785"/>
        <end position="811"/>
    </location>
</feature>
<dbReference type="Gene3D" id="1.10.268.10">
    <property type="entry name" value="Topoisomerase, domain 3"/>
    <property type="match status" value="1"/>
</dbReference>
<organism evidence="10 11">
    <name type="scientific">Nocardioides albidus</name>
    <dbReference type="NCBI Taxonomy" id="1517589"/>
    <lineage>
        <taxon>Bacteria</taxon>
        <taxon>Bacillati</taxon>
        <taxon>Actinomycetota</taxon>
        <taxon>Actinomycetes</taxon>
        <taxon>Propionibacteriales</taxon>
        <taxon>Nocardioidaceae</taxon>
        <taxon>Nocardioides</taxon>
    </lineage>
</organism>
<dbReference type="GO" id="GO:0034335">
    <property type="term" value="F:DNA negative supercoiling activity"/>
    <property type="evidence" value="ECO:0007669"/>
    <property type="project" value="UniProtKB-ARBA"/>
</dbReference>
<dbReference type="InterPro" id="IPR013757">
    <property type="entry name" value="Topo_IIA_A_a_sf"/>
</dbReference>
<dbReference type="OrthoDB" id="9806486at2"/>
<evidence type="ECO:0000313" key="11">
    <source>
        <dbReference type="Proteomes" id="UP000313231"/>
    </source>
</evidence>
<dbReference type="InterPro" id="IPR050220">
    <property type="entry name" value="Type_II_DNA_Topoisomerases"/>
</dbReference>